<evidence type="ECO:0000256" key="2">
    <source>
        <dbReference type="PROSITE-ProRule" id="PRU00703"/>
    </source>
</evidence>
<dbReference type="SUPFAM" id="SSF54631">
    <property type="entry name" value="CBS-domain pair"/>
    <property type="match status" value="1"/>
</dbReference>
<dbReference type="SMART" id="SM00116">
    <property type="entry name" value="CBS"/>
    <property type="match status" value="2"/>
</dbReference>
<dbReference type="Pfam" id="PF00571">
    <property type="entry name" value="CBS"/>
    <property type="match status" value="2"/>
</dbReference>
<dbReference type="PANTHER" id="PTHR48108:SF6">
    <property type="entry name" value="CBS DOMAIN-CONTAINING PROTEIN CBSX1, CHLOROPLASTIC"/>
    <property type="match status" value="1"/>
</dbReference>
<dbReference type="Proteomes" id="UP001054857">
    <property type="component" value="Unassembled WGS sequence"/>
</dbReference>
<protein>
    <recommendedName>
        <fullName evidence="3">CBS domain-containing protein</fullName>
    </recommendedName>
</protein>
<comment type="caution">
    <text evidence="4">The sequence shown here is derived from an EMBL/GenBank/DDBJ whole genome shotgun (WGS) entry which is preliminary data.</text>
</comment>
<reference evidence="4 5" key="1">
    <citation type="journal article" date="2021" name="Sci. Rep.">
        <title>Genome sequencing of the multicellular alga Astrephomene provides insights into convergent evolution of germ-soma differentiation.</title>
        <authorList>
            <person name="Yamashita S."/>
            <person name="Yamamoto K."/>
            <person name="Matsuzaki R."/>
            <person name="Suzuki S."/>
            <person name="Yamaguchi H."/>
            <person name="Hirooka S."/>
            <person name="Minakuchi Y."/>
            <person name="Miyagishima S."/>
            <person name="Kawachi M."/>
            <person name="Toyoda A."/>
            <person name="Nozaki H."/>
        </authorList>
    </citation>
    <scope>NUCLEOTIDE SEQUENCE [LARGE SCALE GENOMIC DNA]</scope>
    <source>
        <strain evidence="4 5">NIES-4017</strain>
    </source>
</reference>
<feature type="domain" description="CBS" evidence="3">
    <location>
        <begin position="139"/>
        <end position="196"/>
    </location>
</feature>
<evidence type="ECO:0000313" key="4">
    <source>
        <dbReference type="EMBL" id="GFR40296.1"/>
    </source>
</evidence>
<sequence length="204" mass="22312">MLVRALPFQSRCRPVSSTPQPSLAPRRMVVVRAQASTELAYVVKDFMTSGPIYNCTPDDTVDSALEVLVEKRVTGMPVVDEENRVVGVVSDFDLLALDALGRVNLDQNLFPSADQSWQAFKEVKKMLAKSAGKKIRDVMTPQPVTVRPETNLNDATNLLISRKIRRLPVVDAEGRLVGVISRGNIVKAALDMRNASKAANGSSH</sequence>
<keyword evidence="5" id="KW-1185">Reference proteome</keyword>
<dbReference type="Gene3D" id="3.10.580.10">
    <property type="entry name" value="CBS-domain"/>
    <property type="match status" value="1"/>
</dbReference>
<proteinExistence type="predicted"/>
<dbReference type="EMBL" id="BMAR01000001">
    <property type="protein sequence ID" value="GFR40296.1"/>
    <property type="molecule type" value="Genomic_DNA"/>
</dbReference>
<dbReference type="InterPro" id="IPR046342">
    <property type="entry name" value="CBS_dom_sf"/>
</dbReference>
<evidence type="ECO:0000313" key="5">
    <source>
        <dbReference type="Proteomes" id="UP001054857"/>
    </source>
</evidence>
<keyword evidence="1" id="KW-0677">Repeat</keyword>
<dbReference type="AlphaFoldDB" id="A0AAD3HH14"/>
<dbReference type="PANTHER" id="PTHR48108">
    <property type="entry name" value="CBS DOMAIN-CONTAINING PROTEIN CBSX2, CHLOROPLASTIC"/>
    <property type="match status" value="1"/>
</dbReference>
<name>A0AAD3HH14_9CHLO</name>
<accession>A0AAD3HH14</accession>
<feature type="domain" description="CBS" evidence="3">
    <location>
        <begin position="47"/>
        <end position="105"/>
    </location>
</feature>
<evidence type="ECO:0000259" key="3">
    <source>
        <dbReference type="PROSITE" id="PS51371"/>
    </source>
</evidence>
<evidence type="ECO:0000256" key="1">
    <source>
        <dbReference type="ARBA" id="ARBA00022737"/>
    </source>
</evidence>
<dbReference type="InterPro" id="IPR000644">
    <property type="entry name" value="CBS_dom"/>
</dbReference>
<organism evidence="4 5">
    <name type="scientific">Astrephomene gubernaculifera</name>
    <dbReference type="NCBI Taxonomy" id="47775"/>
    <lineage>
        <taxon>Eukaryota</taxon>
        <taxon>Viridiplantae</taxon>
        <taxon>Chlorophyta</taxon>
        <taxon>core chlorophytes</taxon>
        <taxon>Chlorophyceae</taxon>
        <taxon>CS clade</taxon>
        <taxon>Chlamydomonadales</taxon>
        <taxon>Astrephomenaceae</taxon>
        <taxon>Astrephomene</taxon>
    </lineage>
</organism>
<keyword evidence="2" id="KW-0129">CBS domain</keyword>
<gene>
    <name evidence="4" type="ORF">Agub_g477</name>
</gene>
<dbReference type="InterPro" id="IPR051462">
    <property type="entry name" value="CBS_domain-containing"/>
</dbReference>
<dbReference type="PROSITE" id="PS51371">
    <property type="entry name" value="CBS"/>
    <property type="match status" value="2"/>
</dbReference>